<proteinExistence type="predicted"/>
<organism evidence="3 4">
    <name type="scientific">Phytophthora sojae (strain P6497)</name>
    <name type="common">Soybean stem and root rot agent</name>
    <name type="synonym">Phytophthora megasperma f. sp. glycines</name>
    <dbReference type="NCBI Taxonomy" id="1094619"/>
    <lineage>
        <taxon>Eukaryota</taxon>
        <taxon>Sar</taxon>
        <taxon>Stramenopiles</taxon>
        <taxon>Oomycota</taxon>
        <taxon>Peronosporomycetes</taxon>
        <taxon>Peronosporales</taxon>
        <taxon>Peronosporaceae</taxon>
        <taxon>Phytophthora</taxon>
    </lineage>
</organism>
<dbReference type="RefSeq" id="XP_009526776.1">
    <property type="nucleotide sequence ID" value="XM_009528481.1"/>
</dbReference>
<keyword evidence="4" id="KW-1185">Reference proteome</keyword>
<feature type="region of interest" description="Disordered" evidence="2">
    <location>
        <begin position="220"/>
        <end position="244"/>
    </location>
</feature>
<evidence type="ECO:0000256" key="2">
    <source>
        <dbReference type="SAM" id="MobiDB-lite"/>
    </source>
</evidence>
<dbReference type="KEGG" id="psoj:PHYSODRAFT_331651"/>
<dbReference type="STRING" id="1094619.G4ZIQ7"/>
<dbReference type="GeneID" id="20646323"/>
<feature type="coiled-coil region" evidence="1">
    <location>
        <begin position="90"/>
        <end position="117"/>
    </location>
</feature>
<accession>G4ZIQ7</accession>
<evidence type="ECO:0008006" key="5">
    <source>
        <dbReference type="Google" id="ProtNLM"/>
    </source>
</evidence>
<protein>
    <recommendedName>
        <fullName evidence="5">Myb-like domain-containing protein</fullName>
    </recommendedName>
</protein>
<evidence type="ECO:0000313" key="4">
    <source>
        <dbReference type="Proteomes" id="UP000002640"/>
    </source>
</evidence>
<dbReference type="EMBL" id="JH159154">
    <property type="protein sequence ID" value="EGZ17718.1"/>
    <property type="molecule type" value="Genomic_DNA"/>
</dbReference>
<reference evidence="3 4" key="1">
    <citation type="journal article" date="2006" name="Science">
        <title>Phytophthora genome sequences uncover evolutionary origins and mechanisms of pathogenesis.</title>
        <authorList>
            <person name="Tyler B.M."/>
            <person name="Tripathy S."/>
            <person name="Zhang X."/>
            <person name="Dehal P."/>
            <person name="Jiang R.H."/>
            <person name="Aerts A."/>
            <person name="Arredondo F.D."/>
            <person name="Baxter L."/>
            <person name="Bensasson D."/>
            <person name="Beynon J.L."/>
            <person name="Chapman J."/>
            <person name="Damasceno C.M."/>
            <person name="Dorrance A.E."/>
            <person name="Dou D."/>
            <person name="Dickerman A.W."/>
            <person name="Dubchak I.L."/>
            <person name="Garbelotto M."/>
            <person name="Gijzen M."/>
            <person name="Gordon S.G."/>
            <person name="Govers F."/>
            <person name="Grunwald N.J."/>
            <person name="Huang W."/>
            <person name="Ivors K.L."/>
            <person name="Jones R.W."/>
            <person name="Kamoun S."/>
            <person name="Krampis K."/>
            <person name="Lamour K.H."/>
            <person name="Lee M.K."/>
            <person name="McDonald W.H."/>
            <person name="Medina M."/>
            <person name="Meijer H.J."/>
            <person name="Nordberg E.K."/>
            <person name="Maclean D.J."/>
            <person name="Ospina-Giraldo M.D."/>
            <person name="Morris P.F."/>
            <person name="Phuntumart V."/>
            <person name="Putnam N.H."/>
            <person name="Rash S."/>
            <person name="Rose J.K."/>
            <person name="Sakihama Y."/>
            <person name="Salamov A.A."/>
            <person name="Savidor A."/>
            <person name="Scheuring C.F."/>
            <person name="Smith B.M."/>
            <person name="Sobral B.W."/>
            <person name="Terry A."/>
            <person name="Torto-Alalibo T.A."/>
            <person name="Win J."/>
            <person name="Xu Z."/>
            <person name="Zhang H."/>
            <person name="Grigoriev I.V."/>
            <person name="Rokhsar D.S."/>
            <person name="Boore J.L."/>
        </authorList>
    </citation>
    <scope>NUCLEOTIDE SEQUENCE [LARGE SCALE GENOMIC DNA]</scope>
    <source>
        <strain evidence="3 4">P6497</strain>
    </source>
</reference>
<evidence type="ECO:0000256" key="1">
    <source>
        <dbReference type="SAM" id="Coils"/>
    </source>
</evidence>
<dbReference type="AlphaFoldDB" id="G4ZIQ7"/>
<name>G4ZIQ7_PHYSP</name>
<sequence length="442" mass="47566">MAAGLEELQGEPRWSSIRYAPHPRPAQWSRATDEKLVLLVTQSTASGERFPVAVNWLEVSRVVRRSPVDCVKRYAFLHDARERYEALGGEQQVEVKAEKEEEETGVLEEELEGALLDSEDEYLDEQVLSDFATPVASPKLQALDTSGEFVRSGPTSPGSPPPFAVGRPMARHAGGNGGSPFRWESLVNDPNYTAPVLNSPPSLRHKQSYQGRFGLGDDEAKALSSASSPRLSPRGFMSPPRSQDQIGEMGADPNYSASVLTHAFKGLKLGAMPLGSPPLGSPLIGSPRLSRKISNSEYPFLKEEDMSARQSAASSASSSFRGLGGAEARAGAAPFLNDAYGTADPTAGDLQRQMNAHLMRMSAMSTMSSFHGDNPFSGSVTQSALEDAFLDMAGSRLDASNVLLSSRMSAAPGSQSQMRLEQIQALEQERLRAQNAASKPPE</sequence>
<keyword evidence="1" id="KW-0175">Coiled coil</keyword>
<dbReference type="InParanoid" id="G4ZIQ7"/>
<dbReference type="OMA" id="LQGEPRW"/>
<feature type="compositionally biased region" description="Low complexity" evidence="2">
    <location>
        <begin position="222"/>
        <end position="234"/>
    </location>
</feature>
<gene>
    <name evidence="3" type="ORF">PHYSODRAFT_331651</name>
</gene>
<evidence type="ECO:0000313" key="3">
    <source>
        <dbReference type="EMBL" id="EGZ17718.1"/>
    </source>
</evidence>
<dbReference type="Proteomes" id="UP000002640">
    <property type="component" value="Unassembled WGS sequence"/>
</dbReference>